<dbReference type="EMBL" id="FOKU01000014">
    <property type="protein sequence ID" value="SFC59784.1"/>
    <property type="molecule type" value="Genomic_DNA"/>
</dbReference>
<dbReference type="STRING" id="1055723.SAMN05216293_2021"/>
<proteinExistence type="predicted"/>
<organism evidence="2 3">
    <name type="scientific">Flagellimonas taeanensis</name>
    <dbReference type="NCBI Taxonomy" id="1005926"/>
    <lineage>
        <taxon>Bacteria</taxon>
        <taxon>Pseudomonadati</taxon>
        <taxon>Bacteroidota</taxon>
        <taxon>Flavobacteriia</taxon>
        <taxon>Flavobacteriales</taxon>
        <taxon>Flavobacteriaceae</taxon>
        <taxon>Flagellimonas</taxon>
    </lineage>
</organism>
<dbReference type="RefSeq" id="WP_072879447.1">
    <property type="nucleotide sequence ID" value="NZ_FOKU01000014.1"/>
</dbReference>
<accession>A0A1M6VSF2</accession>
<dbReference type="InterPro" id="IPR011110">
    <property type="entry name" value="Reg_prop"/>
</dbReference>
<evidence type="ECO:0000313" key="3">
    <source>
        <dbReference type="Proteomes" id="UP000184031"/>
    </source>
</evidence>
<sequence>MIIISISPFKKFELCPLEFQSIVEDKEGIIWIGTRVAEKDNTDVNKRSGKGGLNRYDGEKFIHFPEIEGLNNSNVFTPYKDNVDQIWISTTSNGVYAFENNKFVHYDVPKSTMSFLKDKAENLWLGCAGGLYRIHPNGELGNIRTNGPWK</sequence>
<evidence type="ECO:0000313" key="4">
    <source>
        <dbReference type="Proteomes" id="UP000198940"/>
    </source>
</evidence>
<dbReference type="Pfam" id="PF07494">
    <property type="entry name" value="Reg_prop"/>
    <property type="match status" value="1"/>
</dbReference>
<keyword evidence="4" id="KW-1185">Reference proteome</keyword>
<dbReference type="InterPro" id="IPR015943">
    <property type="entry name" value="WD40/YVTN_repeat-like_dom_sf"/>
</dbReference>
<gene>
    <name evidence="1" type="ORF">SAMN04487891_114115</name>
    <name evidence="2" type="ORF">SAMN05216293_2021</name>
</gene>
<dbReference type="Proteomes" id="UP000198940">
    <property type="component" value="Unassembled WGS sequence"/>
</dbReference>
<dbReference type="Gene3D" id="2.130.10.10">
    <property type="entry name" value="YVTN repeat-like/Quinoprotein amine dehydrogenase"/>
    <property type="match status" value="1"/>
</dbReference>
<dbReference type="AlphaFoldDB" id="A0A1M6VSF2"/>
<dbReference type="Proteomes" id="UP000184031">
    <property type="component" value="Unassembled WGS sequence"/>
</dbReference>
<evidence type="ECO:0000313" key="2">
    <source>
        <dbReference type="EMBL" id="SHK84420.1"/>
    </source>
</evidence>
<dbReference type="SUPFAM" id="SSF63829">
    <property type="entry name" value="Calcium-dependent phosphotriesterase"/>
    <property type="match status" value="1"/>
</dbReference>
<dbReference type="EMBL" id="FRAT01000005">
    <property type="protein sequence ID" value="SHK84420.1"/>
    <property type="molecule type" value="Genomic_DNA"/>
</dbReference>
<protein>
    <submittedName>
        <fullName evidence="2">Two component regulator propeller</fullName>
    </submittedName>
</protein>
<evidence type="ECO:0000313" key="1">
    <source>
        <dbReference type="EMBL" id="SFC59784.1"/>
    </source>
</evidence>
<name>A0A1M6VSF2_9FLAO</name>
<reference evidence="2 3" key="1">
    <citation type="submission" date="2016-11" db="EMBL/GenBank/DDBJ databases">
        <authorList>
            <person name="Varghese N."/>
            <person name="Submissions S."/>
        </authorList>
    </citation>
    <scope>NUCLEOTIDE SEQUENCE [LARGE SCALE GENOMIC DNA]</scope>
    <source>
        <strain evidence="2 3">CGMCC 1.12174</strain>
        <strain evidence="1 4">DSM 26351</strain>
    </source>
</reference>
<comment type="caution">
    <text evidence="2">The sequence shown here is derived from an EMBL/GenBank/DDBJ whole genome shotgun (WGS) entry which is preliminary data.</text>
</comment>